<evidence type="ECO:0000313" key="1">
    <source>
        <dbReference type="EMBL" id="SMC14768.1"/>
    </source>
</evidence>
<reference evidence="1 2" key="1">
    <citation type="submission" date="2017-03" db="EMBL/GenBank/DDBJ databases">
        <authorList>
            <person name="Afonso C.L."/>
            <person name="Miller P.J."/>
            <person name="Scott M.A."/>
            <person name="Spackman E."/>
            <person name="Goraichik I."/>
            <person name="Dimitrov K.M."/>
            <person name="Suarez D.L."/>
            <person name="Swayne D.E."/>
        </authorList>
    </citation>
    <scope>NUCLEOTIDE SEQUENCE [LARGE SCALE GENOMIC DNA]</scope>
    <source>
        <strain evidence="1 2">CECT 7745</strain>
    </source>
</reference>
<protein>
    <submittedName>
        <fullName evidence="1">Uncharacterized protein</fullName>
    </submittedName>
</protein>
<dbReference type="AlphaFoldDB" id="A0A1X7BYS9"/>
<keyword evidence="2" id="KW-1185">Reference proteome</keyword>
<accession>A0A1X7BYS9</accession>
<dbReference type="EMBL" id="FWXB01000056">
    <property type="protein sequence ID" value="SMC14768.1"/>
    <property type="molecule type" value="Genomic_DNA"/>
</dbReference>
<proteinExistence type="predicted"/>
<dbReference type="Proteomes" id="UP000193224">
    <property type="component" value="Unassembled WGS sequence"/>
</dbReference>
<evidence type="ECO:0000313" key="2">
    <source>
        <dbReference type="Proteomes" id="UP000193224"/>
    </source>
</evidence>
<organism evidence="1 2">
    <name type="scientific">Roseovarius aestuarii</name>
    <dbReference type="NCBI Taxonomy" id="475083"/>
    <lineage>
        <taxon>Bacteria</taxon>
        <taxon>Pseudomonadati</taxon>
        <taxon>Pseudomonadota</taxon>
        <taxon>Alphaproteobacteria</taxon>
        <taxon>Rhodobacterales</taxon>
        <taxon>Roseobacteraceae</taxon>
        <taxon>Roseovarius</taxon>
    </lineage>
</organism>
<gene>
    <name evidence="1" type="ORF">ROA7745_04638</name>
</gene>
<sequence length="105" mass="11652">MRGIDCVDGQSIPVFGQAPTLGRRYQFGIVLPERQQAAPCRNQVRTAKPFDIAKRPVLRGHQPLVMAIGEVFPDAEDRNERGDDLQRQFDALNPAHSASTRHCSG</sequence>
<name>A0A1X7BYS9_9RHOB</name>